<evidence type="ECO:0000256" key="4">
    <source>
        <dbReference type="ARBA" id="ARBA00022801"/>
    </source>
</evidence>
<dbReference type="Pfam" id="PF02272">
    <property type="entry name" value="DHHA1"/>
    <property type="match status" value="1"/>
</dbReference>
<dbReference type="InterPro" id="IPR041122">
    <property type="entry name" value="RecJ_OB"/>
</dbReference>
<dbReference type="InterPro" id="IPR038763">
    <property type="entry name" value="DHH_sf"/>
</dbReference>
<keyword evidence="4" id="KW-0378">Hydrolase</keyword>
<reference evidence="9 10" key="1">
    <citation type="submission" date="2022-01" db="EMBL/GenBank/DDBJ databases">
        <title>Desulfofustis limnae sp. nov., a novel mesophilic sulfate-reducing bacterium isolated from marsh soil.</title>
        <authorList>
            <person name="Watanabe M."/>
            <person name="Takahashi A."/>
            <person name="Kojima H."/>
            <person name="Fukui M."/>
        </authorList>
    </citation>
    <scope>NUCLEOTIDE SEQUENCE [LARGE SCALE GENOMIC DNA]</scope>
    <source>
        <strain evidence="9 10">PPLL</strain>
    </source>
</reference>
<evidence type="ECO:0000256" key="3">
    <source>
        <dbReference type="ARBA" id="ARBA00022722"/>
    </source>
</evidence>
<dbReference type="Gene3D" id="3.10.310.30">
    <property type="match status" value="1"/>
</dbReference>
<dbReference type="InterPro" id="IPR001667">
    <property type="entry name" value="DDH_dom"/>
</dbReference>
<evidence type="ECO:0000256" key="5">
    <source>
        <dbReference type="ARBA" id="ARBA00022839"/>
    </source>
</evidence>
<gene>
    <name evidence="9" type="ORF">DPPLL_15800</name>
</gene>
<dbReference type="Proteomes" id="UP000830055">
    <property type="component" value="Chromosome"/>
</dbReference>
<keyword evidence="3" id="KW-0540">Nuclease</keyword>
<keyword evidence="5 9" id="KW-0269">Exonuclease</keyword>
<dbReference type="RefSeq" id="WP_284154250.1">
    <property type="nucleotide sequence ID" value="NZ_AP025516.1"/>
</dbReference>
<dbReference type="GO" id="GO:0004527">
    <property type="term" value="F:exonuclease activity"/>
    <property type="evidence" value="ECO:0007669"/>
    <property type="project" value="UniProtKB-KW"/>
</dbReference>
<dbReference type="Gene3D" id="3.90.1640.30">
    <property type="match status" value="1"/>
</dbReference>
<evidence type="ECO:0000259" key="8">
    <source>
        <dbReference type="Pfam" id="PF17768"/>
    </source>
</evidence>
<proteinExistence type="inferred from homology"/>
<dbReference type="NCBIfam" id="TIGR00644">
    <property type="entry name" value="recJ"/>
    <property type="match status" value="1"/>
</dbReference>
<dbReference type="InterPro" id="IPR051673">
    <property type="entry name" value="SSDNA_exonuclease_RecJ"/>
</dbReference>
<dbReference type="SUPFAM" id="SSF64182">
    <property type="entry name" value="DHH phosphoesterases"/>
    <property type="match status" value="1"/>
</dbReference>
<dbReference type="InterPro" id="IPR004610">
    <property type="entry name" value="RecJ"/>
</dbReference>
<name>A0ABN6M2X3_9BACT</name>
<accession>A0ABN6M2X3</accession>
<dbReference type="Pfam" id="PF01368">
    <property type="entry name" value="DHH"/>
    <property type="match status" value="1"/>
</dbReference>
<keyword evidence="10" id="KW-1185">Reference proteome</keyword>
<dbReference type="PANTHER" id="PTHR30255">
    <property type="entry name" value="SINGLE-STRANDED-DNA-SPECIFIC EXONUCLEASE RECJ"/>
    <property type="match status" value="1"/>
</dbReference>
<organism evidence="9 10">
    <name type="scientific">Desulfofustis limnaeus</name>
    <dbReference type="NCBI Taxonomy" id="2740163"/>
    <lineage>
        <taxon>Bacteria</taxon>
        <taxon>Pseudomonadati</taxon>
        <taxon>Thermodesulfobacteriota</taxon>
        <taxon>Desulfobulbia</taxon>
        <taxon>Desulfobulbales</taxon>
        <taxon>Desulfocapsaceae</taxon>
        <taxon>Desulfofustis</taxon>
    </lineage>
</organism>
<evidence type="ECO:0000313" key="9">
    <source>
        <dbReference type="EMBL" id="BDD87215.1"/>
    </source>
</evidence>
<sequence>MAQQPSIALHPAIRAYFQQRGMVDEEEIATYLLPTLAELPDPSLLHSMRQAVALIVQALEEQWDILVWGDYDVDGITATALLVHFFQDLGVAVQHHIPNRLTEGYGLNKRRLTSLAEQMKARKLLITVDCGIANHLEVHMAKKLGFEVIVTDHHNLAGSLPAAGAVINPKQRDCTFPGKELAGVGVAFYLAAAVRSKLNKHGNKESSKINLKSFLDMVSIGTIADVMPLVGINRVLAKGGFEVLGQGRRKGISFLLHELGLNPTLMSGENVSFQIAPVINAAGRLGQPEVALELLLCQDEGLLKRLTDQLIELNTKRKELALRDLENALSMVDSLSIERHKCIVVSGPFHEGILGITAARLVELFRVPALVCTQTENADGLLKGSARAPLGFHLYEAMERCRSCLHSFGGHAAAAGFSVQKEALPSLLRDFAAVANEDGVRNDRLSTEMRPLPLTIDEALDRRLLHNLAQLEPTGEGNPKPIFYDDRVMLVSLSRFGRDKEHFRALVRGRYQNVPVIGFGLGDKAADIDTSSSCVLSYTHMIDSYNGKTSWKIRAENIWQ</sequence>
<feature type="domain" description="RecJ OB" evidence="8">
    <location>
        <begin position="459"/>
        <end position="556"/>
    </location>
</feature>
<protein>
    <recommendedName>
        <fullName evidence="2">Single-stranded-DNA-specific exonuclease RecJ</fullName>
    </recommendedName>
</protein>
<feature type="domain" description="DDH" evidence="6">
    <location>
        <begin position="65"/>
        <end position="222"/>
    </location>
</feature>
<evidence type="ECO:0000259" key="6">
    <source>
        <dbReference type="Pfam" id="PF01368"/>
    </source>
</evidence>
<dbReference type="EMBL" id="AP025516">
    <property type="protein sequence ID" value="BDD87215.1"/>
    <property type="molecule type" value="Genomic_DNA"/>
</dbReference>
<evidence type="ECO:0000256" key="2">
    <source>
        <dbReference type="ARBA" id="ARBA00019841"/>
    </source>
</evidence>
<comment type="similarity">
    <text evidence="1">Belongs to the RecJ family.</text>
</comment>
<evidence type="ECO:0000259" key="7">
    <source>
        <dbReference type="Pfam" id="PF02272"/>
    </source>
</evidence>
<dbReference type="Pfam" id="PF17768">
    <property type="entry name" value="RecJ_OB"/>
    <property type="match status" value="1"/>
</dbReference>
<feature type="domain" description="DHHA1" evidence="7">
    <location>
        <begin position="349"/>
        <end position="435"/>
    </location>
</feature>
<evidence type="ECO:0000256" key="1">
    <source>
        <dbReference type="ARBA" id="ARBA00005915"/>
    </source>
</evidence>
<dbReference type="InterPro" id="IPR003156">
    <property type="entry name" value="DHHA1_dom"/>
</dbReference>
<evidence type="ECO:0000313" key="10">
    <source>
        <dbReference type="Proteomes" id="UP000830055"/>
    </source>
</evidence>
<dbReference type="PANTHER" id="PTHR30255:SF2">
    <property type="entry name" value="SINGLE-STRANDED-DNA-SPECIFIC EXONUCLEASE RECJ"/>
    <property type="match status" value="1"/>
</dbReference>